<evidence type="ECO:0000313" key="2">
    <source>
        <dbReference type="Proteomes" id="UP000270094"/>
    </source>
</evidence>
<dbReference type="AlphaFoldDB" id="A0A3P7JSQ9"/>
<feature type="non-terminal residue" evidence="1">
    <location>
        <position position="1"/>
    </location>
</feature>
<accession>A0A3P7JSQ9</accession>
<evidence type="ECO:0000313" key="1">
    <source>
        <dbReference type="EMBL" id="VDM81834.1"/>
    </source>
</evidence>
<dbReference type="EMBL" id="UYYB01114745">
    <property type="protein sequence ID" value="VDM81834.1"/>
    <property type="molecule type" value="Genomic_DNA"/>
</dbReference>
<protein>
    <submittedName>
        <fullName evidence="1">Uncharacterized protein</fullName>
    </submittedName>
</protein>
<reference evidence="1 2" key="1">
    <citation type="submission" date="2018-11" db="EMBL/GenBank/DDBJ databases">
        <authorList>
            <consortium name="Pathogen Informatics"/>
        </authorList>
    </citation>
    <scope>NUCLEOTIDE SEQUENCE [LARGE SCALE GENOMIC DNA]</scope>
</reference>
<organism evidence="1 2">
    <name type="scientific">Strongylus vulgaris</name>
    <name type="common">Blood worm</name>
    <dbReference type="NCBI Taxonomy" id="40348"/>
    <lineage>
        <taxon>Eukaryota</taxon>
        <taxon>Metazoa</taxon>
        <taxon>Ecdysozoa</taxon>
        <taxon>Nematoda</taxon>
        <taxon>Chromadorea</taxon>
        <taxon>Rhabditida</taxon>
        <taxon>Rhabditina</taxon>
        <taxon>Rhabditomorpha</taxon>
        <taxon>Strongyloidea</taxon>
        <taxon>Strongylidae</taxon>
        <taxon>Strongylus</taxon>
    </lineage>
</organism>
<proteinExistence type="predicted"/>
<dbReference type="OrthoDB" id="4238at2759"/>
<keyword evidence="2" id="KW-1185">Reference proteome</keyword>
<dbReference type="Proteomes" id="UP000270094">
    <property type="component" value="Unassembled WGS sequence"/>
</dbReference>
<sequence length="162" mass="18609">HALESCKLATTDIAIQSNIGSPSWAPPGRTRSAPGLKVSNVDPDLLKLYLRKKKRQSARNDLRFVLRNSRDDAIRKSKQAECVVWQMDWAESHMRRCLANLNRLLDHALPIDKESIIHALYKKLRADHVPEQWEQVRFSANSHVCVISLFFWLIKAESCHVS</sequence>
<name>A0A3P7JSQ9_STRVU</name>
<gene>
    <name evidence="1" type="ORF">SVUK_LOCUS16832</name>
</gene>